<accession>A0A6J4T3R1</accession>
<evidence type="ECO:0008006" key="3">
    <source>
        <dbReference type="Google" id="ProtNLM"/>
    </source>
</evidence>
<organism evidence="2">
    <name type="scientific">uncultured Sphingomonas sp</name>
    <dbReference type="NCBI Taxonomy" id="158754"/>
    <lineage>
        <taxon>Bacteria</taxon>
        <taxon>Pseudomonadati</taxon>
        <taxon>Pseudomonadota</taxon>
        <taxon>Alphaproteobacteria</taxon>
        <taxon>Sphingomonadales</taxon>
        <taxon>Sphingomonadaceae</taxon>
        <taxon>Sphingomonas</taxon>
        <taxon>environmental samples</taxon>
    </lineage>
</organism>
<gene>
    <name evidence="2" type="ORF">AVDCRST_MAG31-1066</name>
</gene>
<evidence type="ECO:0000256" key="1">
    <source>
        <dbReference type="SAM" id="SignalP"/>
    </source>
</evidence>
<protein>
    <recommendedName>
        <fullName evidence="3">ABC transporter substrate-binding protein</fullName>
    </recommendedName>
</protein>
<name>A0A6J4T3R1_9SPHN</name>
<dbReference type="InterPro" id="IPR007487">
    <property type="entry name" value="ABC_transpt-TYRBP-like"/>
</dbReference>
<dbReference type="Pfam" id="PF04392">
    <property type="entry name" value="ABC_sub_bind"/>
    <property type="match status" value="1"/>
</dbReference>
<dbReference type="PANTHER" id="PTHR35271">
    <property type="entry name" value="ABC TRANSPORTER, SUBSTRATE-BINDING LIPOPROTEIN-RELATED"/>
    <property type="match status" value="1"/>
</dbReference>
<dbReference type="AlphaFoldDB" id="A0A6J4T3R1"/>
<dbReference type="PANTHER" id="PTHR35271:SF1">
    <property type="entry name" value="ABC TRANSPORTER, SUBSTRATE-BINDING LIPOPROTEIN"/>
    <property type="match status" value="1"/>
</dbReference>
<evidence type="ECO:0000313" key="2">
    <source>
        <dbReference type="EMBL" id="CAA9512417.1"/>
    </source>
</evidence>
<dbReference type="EMBL" id="CADCWA010000066">
    <property type="protein sequence ID" value="CAA9512417.1"/>
    <property type="molecule type" value="Genomic_DNA"/>
</dbReference>
<keyword evidence="1" id="KW-0732">Signal</keyword>
<reference evidence="2" key="1">
    <citation type="submission" date="2020-02" db="EMBL/GenBank/DDBJ databases">
        <authorList>
            <person name="Meier V. D."/>
        </authorList>
    </citation>
    <scope>NUCLEOTIDE SEQUENCE</scope>
    <source>
        <strain evidence="2">AVDCRST_MAG31</strain>
    </source>
</reference>
<feature type="signal peptide" evidence="1">
    <location>
        <begin position="1"/>
        <end position="25"/>
    </location>
</feature>
<dbReference type="Gene3D" id="3.40.50.2300">
    <property type="match status" value="2"/>
</dbReference>
<dbReference type="CDD" id="cd06325">
    <property type="entry name" value="PBP1_ABC_unchar_transporter"/>
    <property type="match status" value="1"/>
</dbReference>
<sequence>MRRRGFIGLALVGASAPTAVSPALAQHAGHVTRIGMLSTSFRQRADGISAFKARLKELGYTEGANLVIEMRDGEGRNDRLPAFAAELAERRVDVIVPIGPYAIQTARDATTTIPIVFTGIGTNFPLARSEGNVTGVAEELIESTTSRLALLKEANPSLTRVGVIGNSGNYGTRAYLEKCRAWARTAEATLHIYDLRDPNDTAPIFAEMARDRVEALIAFPDSVIFGQRDNIVQSALRSGLPGVYLYREWVAAGGLLALGPNQASILGGPLPAMVDKILKGAKPSDLPVEHGRAELFVNRGTAQAMRVALPQSLLSRADEVIG</sequence>
<proteinExistence type="predicted"/>
<feature type="chain" id="PRO_5026795636" description="ABC transporter substrate-binding protein" evidence="1">
    <location>
        <begin position="26"/>
        <end position="322"/>
    </location>
</feature>